<evidence type="ECO:0000256" key="3">
    <source>
        <dbReference type="ARBA" id="ARBA00022692"/>
    </source>
</evidence>
<dbReference type="GO" id="GO:0005886">
    <property type="term" value="C:plasma membrane"/>
    <property type="evidence" value="ECO:0007669"/>
    <property type="project" value="UniProtKB-SubCell"/>
</dbReference>
<dbReference type="InterPro" id="IPR051539">
    <property type="entry name" value="T4SS-coupling_protein"/>
</dbReference>
<comment type="subcellular location">
    <subcellularLocation>
        <location evidence="1">Cell membrane</location>
        <topology evidence="1">Multi-pass membrane protein</topology>
    </subcellularLocation>
</comment>
<evidence type="ECO:0000256" key="6">
    <source>
        <dbReference type="SAM" id="MobiDB-lite"/>
    </source>
</evidence>
<feature type="region of interest" description="Disordered" evidence="6">
    <location>
        <begin position="565"/>
        <end position="591"/>
    </location>
</feature>
<gene>
    <name evidence="10" type="ORF">DZC30_19375</name>
</gene>
<sequence>MLTEDFQTIIRPNYELRSAGAWAFASLWGMGLSAGLSIGWGAAIGLCGVCGSMAVYRGIQGKGNLDRKLRLSGTKVELLNARSLLGALPKMGDNLWLGRGWRWNPNHTAIAHELRKRTPEEIYPPPWWLKMVKAPVDPYQARGIPWIHGLNGKESDVLIPLAAFKGHCAIIATTGAIKTVLARLIITQLVARGDTVIILDPKGDKDLREIAQGACEHAGDPGKFLMLHPAFASESVRLDLLKNWDRTSQVASRLGLVLGAGEDDSFAAFCWSAVHRITNGLKYVGERASLLKLKRCMESRTNVEGLALRMMRKYFSEVRPDLLDRCREEQNKAMADAGKNKNKLVTQTSIPELTGMVQVFKTDVEDKHDDLSGVVNILDSSQEWFGKMINSILPLLIKLTTDDLKGLLSPDYDDVDDPRPIMDGKRIVDGRHVLYVGTDALADVTIGKAVSAMLIAETAAVSAEIYNHGLELEPGEKASDRRIHIFVDEWGDAMCEPLVQQANKGRGAGVHLWAMGQTFSDLVVAFGNDTASARRFMGNMNNLICGAIQDPETLEMISEQFSTTSVKTKSEGKASGGKTDDGGLEFSSNRTSTVSDEEVALISTDVLKNLEDLHYVASVNRSQTYKGRIPVVMM</sequence>
<evidence type="ECO:0000259" key="8">
    <source>
        <dbReference type="Pfam" id="PF01935"/>
    </source>
</evidence>
<dbReference type="InterPro" id="IPR002789">
    <property type="entry name" value="HerA_central"/>
</dbReference>
<protein>
    <submittedName>
        <fullName evidence="10">DUF87 domain-containing protein</fullName>
    </submittedName>
</protein>
<evidence type="ECO:0000256" key="1">
    <source>
        <dbReference type="ARBA" id="ARBA00004651"/>
    </source>
</evidence>
<dbReference type="InterPro" id="IPR022458">
    <property type="entry name" value="Conjugative_coupling_TraG/TraD"/>
</dbReference>
<keyword evidence="3 7" id="KW-0812">Transmembrane</keyword>
<dbReference type="PANTHER" id="PTHR37937:SF1">
    <property type="entry name" value="CONJUGATIVE TRANSFER: DNA TRANSPORT"/>
    <property type="match status" value="1"/>
</dbReference>
<dbReference type="Pfam" id="PF12696">
    <property type="entry name" value="TraG-D_C"/>
    <property type="match status" value="1"/>
</dbReference>
<dbReference type="Proteomes" id="UP000261948">
    <property type="component" value="Unassembled WGS sequence"/>
</dbReference>
<keyword evidence="2" id="KW-1003">Cell membrane</keyword>
<dbReference type="InterPro" id="IPR027417">
    <property type="entry name" value="P-loop_NTPase"/>
</dbReference>
<evidence type="ECO:0000259" key="9">
    <source>
        <dbReference type="Pfam" id="PF12696"/>
    </source>
</evidence>
<dbReference type="NCBIfam" id="TIGR03743">
    <property type="entry name" value="SXT_TraD"/>
    <property type="match status" value="1"/>
</dbReference>
<dbReference type="EMBL" id="QURR01000032">
    <property type="protein sequence ID" value="RGE40912.1"/>
    <property type="molecule type" value="Genomic_DNA"/>
</dbReference>
<name>A0A373FBQ6_COMTE</name>
<keyword evidence="11" id="KW-1185">Reference proteome</keyword>
<comment type="caution">
    <text evidence="10">The sequence shown here is derived from an EMBL/GenBank/DDBJ whole genome shotgun (WGS) entry which is preliminary data.</text>
</comment>
<evidence type="ECO:0000313" key="11">
    <source>
        <dbReference type="Proteomes" id="UP000261948"/>
    </source>
</evidence>
<keyword evidence="4 7" id="KW-1133">Transmembrane helix</keyword>
<evidence type="ECO:0000256" key="5">
    <source>
        <dbReference type="ARBA" id="ARBA00023136"/>
    </source>
</evidence>
<dbReference type="AlphaFoldDB" id="A0A373FBQ6"/>
<evidence type="ECO:0000256" key="4">
    <source>
        <dbReference type="ARBA" id="ARBA00022989"/>
    </source>
</evidence>
<dbReference type="PANTHER" id="PTHR37937">
    <property type="entry name" value="CONJUGATIVE TRANSFER: DNA TRANSPORT"/>
    <property type="match status" value="1"/>
</dbReference>
<dbReference type="Gene3D" id="3.40.50.300">
    <property type="entry name" value="P-loop containing nucleotide triphosphate hydrolases"/>
    <property type="match status" value="2"/>
</dbReference>
<evidence type="ECO:0000256" key="7">
    <source>
        <dbReference type="SAM" id="Phobius"/>
    </source>
</evidence>
<dbReference type="OrthoDB" id="7817736at2"/>
<organism evidence="10 11">
    <name type="scientific">Comamonas testosteroni</name>
    <name type="common">Pseudomonas testosteroni</name>
    <dbReference type="NCBI Taxonomy" id="285"/>
    <lineage>
        <taxon>Bacteria</taxon>
        <taxon>Pseudomonadati</taxon>
        <taxon>Pseudomonadota</taxon>
        <taxon>Betaproteobacteria</taxon>
        <taxon>Burkholderiales</taxon>
        <taxon>Comamonadaceae</taxon>
        <taxon>Comamonas</taxon>
    </lineage>
</organism>
<feature type="domain" description="Helicase HerA central" evidence="8">
    <location>
        <begin position="151"/>
        <end position="204"/>
    </location>
</feature>
<evidence type="ECO:0000313" key="10">
    <source>
        <dbReference type="EMBL" id="RGE40912.1"/>
    </source>
</evidence>
<dbReference type="InterPro" id="IPR032689">
    <property type="entry name" value="TraG-D_C"/>
</dbReference>
<evidence type="ECO:0000256" key="2">
    <source>
        <dbReference type="ARBA" id="ARBA00022475"/>
    </source>
</evidence>
<dbReference type="SUPFAM" id="SSF52540">
    <property type="entry name" value="P-loop containing nucleoside triphosphate hydrolases"/>
    <property type="match status" value="1"/>
</dbReference>
<reference evidence="10 11" key="1">
    <citation type="submission" date="2018-08" db="EMBL/GenBank/DDBJ databases">
        <title>Comamonas testosteroni strain SWCO2.</title>
        <authorList>
            <person name="Jiang N."/>
            <person name="Zhang X.Z."/>
        </authorList>
    </citation>
    <scope>NUCLEOTIDE SEQUENCE [LARGE SCALE GENOMIC DNA]</scope>
    <source>
        <strain evidence="10 11">SWCO2</strain>
    </source>
</reference>
<dbReference type="CDD" id="cd01127">
    <property type="entry name" value="TrwB_TraG_TraD_VirD4"/>
    <property type="match status" value="2"/>
</dbReference>
<accession>A0A373FBQ6</accession>
<proteinExistence type="predicted"/>
<keyword evidence="5 7" id="KW-0472">Membrane</keyword>
<dbReference type="Pfam" id="PF01935">
    <property type="entry name" value="DUF87"/>
    <property type="match status" value="1"/>
</dbReference>
<feature type="transmembrane region" description="Helical" evidence="7">
    <location>
        <begin position="21"/>
        <end position="43"/>
    </location>
</feature>
<feature type="domain" description="TraD/TraG TraM recognition site" evidence="9">
    <location>
        <begin position="482"/>
        <end position="611"/>
    </location>
</feature>